<dbReference type="EMBL" id="CAJVPT010035778">
    <property type="protein sequence ID" value="CAG8712420.1"/>
    <property type="molecule type" value="Genomic_DNA"/>
</dbReference>
<gene>
    <name evidence="1" type="ORF">ACOLOM_LOCUS10736</name>
</gene>
<name>A0ACA9PJU3_9GLOM</name>
<dbReference type="Proteomes" id="UP000789525">
    <property type="component" value="Unassembled WGS sequence"/>
</dbReference>
<feature type="non-terminal residue" evidence="1">
    <location>
        <position position="1"/>
    </location>
</feature>
<proteinExistence type="predicted"/>
<comment type="caution">
    <text evidence="1">The sequence shown here is derived from an EMBL/GenBank/DDBJ whole genome shotgun (WGS) entry which is preliminary data.</text>
</comment>
<reference evidence="1" key="1">
    <citation type="submission" date="2021-06" db="EMBL/GenBank/DDBJ databases">
        <authorList>
            <person name="Kallberg Y."/>
            <person name="Tangrot J."/>
            <person name="Rosling A."/>
        </authorList>
    </citation>
    <scope>NUCLEOTIDE SEQUENCE</scope>
    <source>
        <strain evidence="1">CL356</strain>
    </source>
</reference>
<organism evidence="1 2">
    <name type="scientific">Acaulospora colombiana</name>
    <dbReference type="NCBI Taxonomy" id="27376"/>
    <lineage>
        <taxon>Eukaryota</taxon>
        <taxon>Fungi</taxon>
        <taxon>Fungi incertae sedis</taxon>
        <taxon>Mucoromycota</taxon>
        <taxon>Glomeromycotina</taxon>
        <taxon>Glomeromycetes</taxon>
        <taxon>Diversisporales</taxon>
        <taxon>Acaulosporaceae</taxon>
        <taxon>Acaulospora</taxon>
    </lineage>
</organism>
<protein>
    <submittedName>
        <fullName evidence="1">9952_t:CDS:1</fullName>
    </submittedName>
</protein>
<evidence type="ECO:0000313" key="1">
    <source>
        <dbReference type="EMBL" id="CAG8712420.1"/>
    </source>
</evidence>
<sequence length="118" mass="13589">AQTPDTSKLNIQQLLWIHFHRFSMFLEVKAIQSLSAEIKKHLQHLNGQLTDLLSKVEGEKTAHDLFDYIKAEKHIDFCSDEENESDILLLLDKVVNSWASSLKTLTKETGVRIEELSR</sequence>
<keyword evidence="2" id="KW-1185">Reference proteome</keyword>
<evidence type="ECO:0000313" key="2">
    <source>
        <dbReference type="Proteomes" id="UP000789525"/>
    </source>
</evidence>
<accession>A0ACA9PJU3</accession>